<keyword evidence="6 9" id="KW-0067">ATP-binding</keyword>
<keyword evidence="2" id="KW-0723">Serine/threonine-protein kinase</keyword>
<evidence type="ECO:0000256" key="2">
    <source>
        <dbReference type="ARBA" id="ARBA00022527"/>
    </source>
</evidence>
<evidence type="ECO:0000313" key="12">
    <source>
        <dbReference type="Proteomes" id="UP000272942"/>
    </source>
</evidence>
<dbReference type="WBParaSite" id="ECPE_0001705101-mRNA-1">
    <property type="protein sequence ID" value="ECPE_0001705101-mRNA-1"/>
    <property type="gene ID" value="ECPE_0001705101"/>
</dbReference>
<keyword evidence="5" id="KW-0418">Kinase</keyword>
<evidence type="ECO:0000259" key="10">
    <source>
        <dbReference type="PROSITE" id="PS50011"/>
    </source>
</evidence>
<keyword evidence="12" id="KW-1185">Reference proteome</keyword>
<evidence type="ECO:0000256" key="3">
    <source>
        <dbReference type="ARBA" id="ARBA00022679"/>
    </source>
</evidence>
<proteinExistence type="predicted"/>
<evidence type="ECO:0000313" key="11">
    <source>
        <dbReference type="EMBL" id="VDP94282.1"/>
    </source>
</evidence>
<dbReference type="PROSITE" id="PS00107">
    <property type="entry name" value="PROTEIN_KINASE_ATP"/>
    <property type="match status" value="1"/>
</dbReference>
<dbReference type="GO" id="GO:0035556">
    <property type="term" value="P:intracellular signal transduction"/>
    <property type="evidence" value="ECO:0007669"/>
    <property type="project" value="TreeGrafter"/>
</dbReference>
<evidence type="ECO:0000256" key="1">
    <source>
        <dbReference type="ARBA" id="ARBA00012513"/>
    </source>
</evidence>
<gene>
    <name evidence="11" type="ORF">ECPE_LOCUS17007</name>
</gene>
<organism evidence="13">
    <name type="scientific">Echinostoma caproni</name>
    <dbReference type="NCBI Taxonomy" id="27848"/>
    <lineage>
        <taxon>Eukaryota</taxon>
        <taxon>Metazoa</taxon>
        <taxon>Spiralia</taxon>
        <taxon>Lophotrochozoa</taxon>
        <taxon>Platyhelminthes</taxon>
        <taxon>Trematoda</taxon>
        <taxon>Digenea</taxon>
        <taxon>Plagiorchiida</taxon>
        <taxon>Echinostomata</taxon>
        <taxon>Echinostomatoidea</taxon>
        <taxon>Echinostomatidae</taxon>
        <taxon>Echinostoma</taxon>
    </lineage>
</organism>
<dbReference type="InterPro" id="IPR017441">
    <property type="entry name" value="Protein_kinase_ATP_BS"/>
</dbReference>
<dbReference type="GO" id="GO:0004674">
    <property type="term" value="F:protein serine/threonine kinase activity"/>
    <property type="evidence" value="ECO:0007669"/>
    <property type="project" value="UniProtKB-KW"/>
</dbReference>
<dbReference type="OrthoDB" id="63267at2759"/>
<evidence type="ECO:0000313" key="13">
    <source>
        <dbReference type="WBParaSite" id="ECPE_0001705101-mRNA-1"/>
    </source>
</evidence>
<feature type="binding site" evidence="9">
    <location>
        <position position="91"/>
    </location>
    <ligand>
        <name>ATP</name>
        <dbReference type="ChEBI" id="CHEBI:30616"/>
    </ligand>
</feature>
<dbReference type="Gene3D" id="3.30.200.20">
    <property type="entry name" value="Phosphorylase Kinase, domain 1"/>
    <property type="match status" value="1"/>
</dbReference>
<dbReference type="AlphaFoldDB" id="A0A183BCS2"/>
<accession>A0A183BCS2</accession>
<protein>
    <recommendedName>
        <fullName evidence="1">non-specific serine/threonine protein kinase</fullName>
        <ecNumber evidence="1">2.7.11.1</ecNumber>
    </recommendedName>
</protein>
<dbReference type="EMBL" id="UZAN01066974">
    <property type="protein sequence ID" value="VDP94282.1"/>
    <property type="molecule type" value="Genomic_DNA"/>
</dbReference>
<evidence type="ECO:0000256" key="6">
    <source>
        <dbReference type="ARBA" id="ARBA00022840"/>
    </source>
</evidence>
<dbReference type="InterPro" id="IPR011009">
    <property type="entry name" value="Kinase-like_dom_sf"/>
</dbReference>
<dbReference type="SUPFAM" id="SSF56112">
    <property type="entry name" value="Protein kinase-like (PK-like)"/>
    <property type="match status" value="1"/>
</dbReference>
<sequence>MRMTLDAGSHLLQQRQTRPVEISISKPEVVLPILEGRIAEMSVTPATSTSGQVGLQDFKMLKVIGRGSYAKVFQVEHIPTRRIYAMKVIKKETILDEEVSHFSLLCGCSPSTPPF</sequence>
<comment type="catalytic activity">
    <reaction evidence="7">
        <text>L-threonyl-[protein] + ATP = O-phospho-L-threonyl-[protein] + ADP + H(+)</text>
        <dbReference type="Rhea" id="RHEA:46608"/>
        <dbReference type="Rhea" id="RHEA-COMP:11060"/>
        <dbReference type="Rhea" id="RHEA-COMP:11605"/>
        <dbReference type="ChEBI" id="CHEBI:15378"/>
        <dbReference type="ChEBI" id="CHEBI:30013"/>
        <dbReference type="ChEBI" id="CHEBI:30616"/>
        <dbReference type="ChEBI" id="CHEBI:61977"/>
        <dbReference type="ChEBI" id="CHEBI:456216"/>
        <dbReference type="EC" id="2.7.11.1"/>
    </reaction>
</comment>
<dbReference type="InterPro" id="IPR050236">
    <property type="entry name" value="Ser_Thr_kinase_AGC"/>
</dbReference>
<evidence type="ECO:0000256" key="4">
    <source>
        <dbReference type="ARBA" id="ARBA00022741"/>
    </source>
</evidence>
<reference evidence="13" key="1">
    <citation type="submission" date="2016-06" db="UniProtKB">
        <authorList>
            <consortium name="WormBaseParasite"/>
        </authorList>
    </citation>
    <scope>IDENTIFICATION</scope>
</reference>
<dbReference type="EC" id="2.7.11.1" evidence="1"/>
<feature type="domain" description="Protein kinase" evidence="10">
    <location>
        <begin position="58"/>
        <end position="115"/>
    </location>
</feature>
<dbReference type="Proteomes" id="UP000272942">
    <property type="component" value="Unassembled WGS sequence"/>
</dbReference>
<dbReference type="PANTHER" id="PTHR24356">
    <property type="entry name" value="SERINE/THREONINE-PROTEIN KINASE"/>
    <property type="match status" value="1"/>
</dbReference>
<name>A0A183BCS2_9TREM</name>
<reference evidence="11 12" key="2">
    <citation type="submission" date="2018-11" db="EMBL/GenBank/DDBJ databases">
        <authorList>
            <consortium name="Pathogen Informatics"/>
        </authorList>
    </citation>
    <scope>NUCLEOTIDE SEQUENCE [LARGE SCALE GENOMIC DNA]</scope>
    <source>
        <strain evidence="11 12">Egypt</strain>
    </source>
</reference>
<keyword evidence="4 9" id="KW-0547">Nucleotide-binding</keyword>
<evidence type="ECO:0000256" key="9">
    <source>
        <dbReference type="PROSITE-ProRule" id="PRU10141"/>
    </source>
</evidence>
<dbReference type="InterPro" id="IPR000719">
    <property type="entry name" value="Prot_kinase_dom"/>
</dbReference>
<dbReference type="PANTHER" id="PTHR24356:SF303">
    <property type="entry name" value="ATYPICAL PROTEIN KINASE C"/>
    <property type="match status" value="1"/>
</dbReference>
<evidence type="ECO:0000256" key="7">
    <source>
        <dbReference type="ARBA" id="ARBA00047899"/>
    </source>
</evidence>
<evidence type="ECO:0000256" key="8">
    <source>
        <dbReference type="ARBA" id="ARBA00048679"/>
    </source>
</evidence>
<evidence type="ECO:0000256" key="5">
    <source>
        <dbReference type="ARBA" id="ARBA00022777"/>
    </source>
</evidence>
<keyword evidence="3" id="KW-0808">Transferase</keyword>
<dbReference type="GO" id="GO:0005524">
    <property type="term" value="F:ATP binding"/>
    <property type="evidence" value="ECO:0007669"/>
    <property type="project" value="UniProtKB-UniRule"/>
</dbReference>
<comment type="catalytic activity">
    <reaction evidence="8">
        <text>L-seryl-[protein] + ATP = O-phospho-L-seryl-[protein] + ADP + H(+)</text>
        <dbReference type="Rhea" id="RHEA:17989"/>
        <dbReference type="Rhea" id="RHEA-COMP:9863"/>
        <dbReference type="Rhea" id="RHEA-COMP:11604"/>
        <dbReference type="ChEBI" id="CHEBI:15378"/>
        <dbReference type="ChEBI" id="CHEBI:29999"/>
        <dbReference type="ChEBI" id="CHEBI:30616"/>
        <dbReference type="ChEBI" id="CHEBI:83421"/>
        <dbReference type="ChEBI" id="CHEBI:456216"/>
        <dbReference type="EC" id="2.7.11.1"/>
    </reaction>
</comment>
<dbReference type="PROSITE" id="PS50011">
    <property type="entry name" value="PROTEIN_KINASE_DOM"/>
    <property type="match status" value="1"/>
</dbReference>